<dbReference type="Proteomes" id="UP000216998">
    <property type="component" value="Unassembled WGS sequence"/>
</dbReference>
<comment type="caution">
    <text evidence="3">The sequence shown here is derived from an EMBL/GenBank/DDBJ whole genome shotgun (WGS) entry which is preliminary data.</text>
</comment>
<dbReference type="EMBL" id="NOXU01000031">
    <property type="protein sequence ID" value="OYQ32761.1"/>
    <property type="molecule type" value="Genomic_DNA"/>
</dbReference>
<dbReference type="PANTHER" id="PTHR43135:SF3">
    <property type="entry name" value="ALPHA-D-RIBOSE 1-METHYLPHOSPHONATE 5-TRIPHOSPHATE DIPHOSPHATASE"/>
    <property type="match status" value="1"/>
</dbReference>
<keyword evidence="4" id="KW-1185">Reference proteome</keyword>
<keyword evidence="1" id="KW-0732">Signal</keyword>
<feature type="signal peptide" evidence="1">
    <location>
        <begin position="1"/>
        <end position="25"/>
    </location>
</feature>
<dbReference type="AlphaFoldDB" id="A0A255YU97"/>
<feature type="chain" id="PRO_5013055815" evidence="1">
    <location>
        <begin position="26"/>
        <end position="429"/>
    </location>
</feature>
<dbReference type="SUPFAM" id="SSF51556">
    <property type="entry name" value="Metallo-dependent hydrolases"/>
    <property type="match status" value="1"/>
</dbReference>
<dbReference type="InterPro" id="IPR006680">
    <property type="entry name" value="Amidohydro-rel"/>
</dbReference>
<organism evidence="3 4">
    <name type="scientific">Niveispirillum lacus</name>
    <dbReference type="NCBI Taxonomy" id="1981099"/>
    <lineage>
        <taxon>Bacteria</taxon>
        <taxon>Pseudomonadati</taxon>
        <taxon>Pseudomonadota</taxon>
        <taxon>Alphaproteobacteria</taxon>
        <taxon>Rhodospirillales</taxon>
        <taxon>Azospirillaceae</taxon>
        <taxon>Niveispirillum</taxon>
    </lineage>
</organism>
<evidence type="ECO:0000259" key="2">
    <source>
        <dbReference type="Pfam" id="PF01979"/>
    </source>
</evidence>
<dbReference type="Pfam" id="PF01979">
    <property type="entry name" value="Amidohydro_1"/>
    <property type="match status" value="1"/>
</dbReference>
<feature type="domain" description="Amidohydrolase-related" evidence="2">
    <location>
        <begin position="80"/>
        <end position="425"/>
    </location>
</feature>
<dbReference type="InterPro" id="IPR057744">
    <property type="entry name" value="OTAase-like"/>
</dbReference>
<name>A0A255YU97_9PROT</name>
<accession>A0A255YU97</accession>
<dbReference type="InterPro" id="IPR032466">
    <property type="entry name" value="Metal_Hydrolase"/>
</dbReference>
<dbReference type="InterPro" id="IPR051781">
    <property type="entry name" value="Metallo-dep_Hydrolase"/>
</dbReference>
<dbReference type="Gene3D" id="3.20.20.140">
    <property type="entry name" value="Metal-dependent hydrolases"/>
    <property type="match status" value="1"/>
</dbReference>
<dbReference type="OrthoDB" id="9782972at2"/>
<sequence length="429" mass="44459">MPLPATVKKTLAAILLSATALSAQAGTTYVQADRMVDVVSGKTVEKPALVITDGRITSVGTQGSLAVPAGAERLDLAGMTILPGLIDMHVHLTGRHDMHGYEGLAESTGDETINGVIHAEKTLMAGFTAARNLGAAGYADVALRRALAANRLNGPRLYVSGPSIGATGGHCDNNLLPPEYDAHSQGAADGPWGVVKKVREVKKYGADLIKICATGGVLSKGTQVGAQQLAQEEMDAIVAEAKRLGLKVAAHAHGTAGIKAAIRAGVDTVEHASFIDDEGIRLAKERGTYLSMDIYNTEYILSAGEAAGFLPESLAKERVVGKTQRESFSRAVKAGVKMVFGSDAGVYPHGDNGKQFARMVQFGMTPMQAIQAATVNAADALGASSDIGALAVGRYGDLIAVKGDPLADISVLERVDVVVKGGKLVKGTL</sequence>
<reference evidence="3 4" key="1">
    <citation type="submission" date="2017-07" db="EMBL/GenBank/DDBJ databases">
        <title>Niveispirillum cyanobacteriorum sp. nov., isolated from cyanobacterial aggregates in a eutrophic lake.</title>
        <authorList>
            <person name="Cai H."/>
        </authorList>
    </citation>
    <scope>NUCLEOTIDE SEQUENCE [LARGE SCALE GENOMIC DNA]</scope>
    <source>
        <strain evidence="4">TH1-14</strain>
    </source>
</reference>
<gene>
    <name evidence="3" type="ORF">CHU95_18585</name>
</gene>
<proteinExistence type="predicted"/>
<dbReference type="CDD" id="cd01299">
    <property type="entry name" value="Met_dep_hydrolase_A"/>
    <property type="match status" value="1"/>
</dbReference>
<dbReference type="InterPro" id="IPR011059">
    <property type="entry name" value="Metal-dep_hydrolase_composite"/>
</dbReference>
<dbReference type="RefSeq" id="WP_094457796.1">
    <property type="nucleotide sequence ID" value="NZ_NOXU01000031.1"/>
</dbReference>
<dbReference type="PANTHER" id="PTHR43135">
    <property type="entry name" value="ALPHA-D-RIBOSE 1-METHYLPHOSPHONATE 5-TRIPHOSPHATE DIPHOSPHATASE"/>
    <property type="match status" value="1"/>
</dbReference>
<evidence type="ECO:0000256" key="1">
    <source>
        <dbReference type="SAM" id="SignalP"/>
    </source>
</evidence>
<evidence type="ECO:0000313" key="4">
    <source>
        <dbReference type="Proteomes" id="UP000216998"/>
    </source>
</evidence>
<dbReference type="Gene3D" id="2.30.40.10">
    <property type="entry name" value="Urease, subunit C, domain 1"/>
    <property type="match status" value="1"/>
</dbReference>
<protein>
    <submittedName>
        <fullName evidence="3">Xaa-Pro dipeptidase</fullName>
    </submittedName>
</protein>
<evidence type="ECO:0000313" key="3">
    <source>
        <dbReference type="EMBL" id="OYQ32761.1"/>
    </source>
</evidence>
<dbReference type="SUPFAM" id="SSF51338">
    <property type="entry name" value="Composite domain of metallo-dependent hydrolases"/>
    <property type="match status" value="1"/>
</dbReference>
<dbReference type="GO" id="GO:0016810">
    <property type="term" value="F:hydrolase activity, acting on carbon-nitrogen (but not peptide) bonds"/>
    <property type="evidence" value="ECO:0007669"/>
    <property type="project" value="InterPro"/>
</dbReference>